<reference evidence="2" key="2">
    <citation type="submission" date="2025-05" db="UniProtKB">
        <authorList>
            <consortium name="EnsemblMetazoa"/>
        </authorList>
    </citation>
    <scope>IDENTIFICATION</scope>
    <source>
        <strain evidence="2">Foshan</strain>
    </source>
</reference>
<dbReference type="RefSeq" id="XP_029707687.1">
    <property type="nucleotide sequence ID" value="XM_029851827.2"/>
</dbReference>
<name>A0ABM1ZXW6_AEDAL</name>
<feature type="transmembrane region" description="Helical" evidence="1">
    <location>
        <begin position="227"/>
        <end position="250"/>
    </location>
</feature>
<dbReference type="Proteomes" id="UP000069940">
    <property type="component" value="Unassembled WGS sequence"/>
</dbReference>
<keyword evidence="1" id="KW-1133">Transmembrane helix</keyword>
<evidence type="ECO:0000313" key="2">
    <source>
        <dbReference type="EnsemblMetazoa" id="AALFPA23_022657.P33620"/>
    </source>
</evidence>
<dbReference type="Pfam" id="PF14964">
    <property type="entry name" value="INTS15"/>
    <property type="match status" value="1"/>
</dbReference>
<sequence length="408" mass="44747">MTSQERQILRKMDFPEMAREALPIIENLIIHRNKHDLAMDLIGEFVFRERREDQRGGGQQYQKQPVAPRLSSIDEFQLVLVLCDFFSRPGPDATRNAVFFSLFGGSIGRTSVLNKLISTAVSGSIAPLLCAAGTWMQQLGCTSPPSLELAQCIVKDFVIFSNKSSEQLKSLPMVAPRFAANFMTAVTDLYLNGVKGQLVAPPDLLLDVITEWVSENPALCLASQQPMALPTGAIAMPVVTPLAGLIRWCVLSMMITKKQDLYSKLHLAVLQSLLEATPPATAPPSALNAQHLALIINSLQAEMESLLKAGKSLNEEYIHSCLERFAQAVQVGLTSRCIFGNIPQLVCRLETLPSKNKLLQIVINANKTVHGTSTSVTSTRAAFSAHGPSDVDAIPKMIATRRIRIYRK</sequence>
<evidence type="ECO:0000256" key="1">
    <source>
        <dbReference type="SAM" id="Phobius"/>
    </source>
</evidence>
<organism evidence="2 3">
    <name type="scientific">Aedes albopictus</name>
    <name type="common">Asian tiger mosquito</name>
    <name type="synonym">Stegomyia albopicta</name>
    <dbReference type="NCBI Taxonomy" id="7160"/>
    <lineage>
        <taxon>Eukaryota</taxon>
        <taxon>Metazoa</taxon>
        <taxon>Ecdysozoa</taxon>
        <taxon>Arthropoda</taxon>
        <taxon>Hexapoda</taxon>
        <taxon>Insecta</taxon>
        <taxon>Pterygota</taxon>
        <taxon>Neoptera</taxon>
        <taxon>Endopterygota</taxon>
        <taxon>Diptera</taxon>
        <taxon>Nematocera</taxon>
        <taxon>Culicoidea</taxon>
        <taxon>Culicidae</taxon>
        <taxon>Culicinae</taxon>
        <taxon>Aedini</taxon>
        <taxon>Aedes</taxon>
        <taxon>Stegomyia</taxon>
    </lineage>
</organism>
<dbReference type="PANTHER" id="PTHR14540:SF2">
    <property type="entry name" value="INTEGRATOR COMPLEX SUBUNIT 15"/>
    <property type="match status" value="1"/>
</dbReference>
<dbReference type="EnsemblMetazoa" id="AALFPA23_022657.R33620">
    <property type="protein sequence ID" value="AALFPA23_022657.P33620"/>
    <property type="gene ID" value="AALFPA23_022657"/>
</dbReference>
<reference evidence="3" key="1">
    <citation type="journal article" date="2015" name="Proc. Natl. Acad. Sci. U.S.A.">
        <title>Genome sequence of the Asian Tiger mosquito, Aedes albopictus, reveals insights into its biology, genetics, and evolution.</title>
        <authorList>
            <person name="Chen X.G."/>
            <person name="Jiang X."/>
            <person name="Gu J."/>
            <person name="Xu M."/>
            <person name="Wu Y."/>
            <person name="Deng Y."/>
            <person name="Zhang C."/>
            <person name="Bonizzoni M."/>
            <person name="Dermauw W."/>
            <person name="Vontas J."/>
            <person name="Armbruster P."/>
            <person name="Huang X."/>
            <person name="Yang Y."/>
            <person name="Zhang H."/>
            <person name="He W."/>
            <person name="Peng H."/>
            <person name="Liu Y."/>
            <person name="Wu K."/>
            <person name="Chen J."/>
            <person name="Lirakis M."/>
            <person name="Topalis P."/>
            <person name="Van Leeuwen T."/>
            <person name="Hall A.B."/>
            <person name="Jiang X."/>
            <person name="Thorpe C."/>
            <person name="Mueller R.L."/>
            <person name="Sun C."/>
            <person name="Waterhouse R.M."/>
            <person name="Yan G."/>
            <person name="Tu Z.J."/>
            <person name="Fang X."/>
            <person name="James A.A."/>
        </authorList>
    </citation>
    <scope>NUCLEOTIDE SEQUENCE [LARGE SCALE GENOMIC DNA]</scope>
    <source>
        <strain evidence="3">Foshan</strain>
    </source>
</reference>
<proteinExistence type="predicted"/>
<dbReference type="InterPro" id="IPR027844">
    <property type="entry name" value="INTS15"/>
</dbReference>
<keyword evidence="3" id="KW-1185">Reference proteome</keyword>
<accession>A0ABM1ZXW6</accession>
<keyword evidence="1" id="KW-0472">Membrane</keyword>
<evidence type="ECO:0000313" key="3">
    <source>
        <dbReference type="Proteomes" id="UP000069940"/>
    </source>
</evidence>
<dbReference type="PANTHER" id="PTHR14540">
    <property type="entry name" value="INTEGRATOR COMPLEX SUBUNIT 15"/>
    <property type="match status" value="1"/>
</dbReference>
<dbReference type="GeneID" id="109400055"/>
<keyword evidence="1" id="KW-0812">Transmembrane</keyword>
<protein>
    <submittedName>
        <fullName evidence="2">Uncharacterized protein</fullName>
    </submittedName>
</protein>